<dbReference type="InterPro" id="IPR008318">
    <property type="entry name" value="UCP030820"/>
</dbReference>
<organism evidence="2 3">
    <name type="scientific">Tsuneonella deserti</name>
    <dbReference type="NCBI Taxonomy" id="2035528"/>
    <lineage>
        <taxon>Bacteria</taxon>
        <taxon>Pseudomonadati</taxon>
        <taxon>Pseudomonadota</taxon>
        <taxon>Alphaproteobacteria</taxon>
        <taxon>Sphingomonadales</taxon>
        <taxon>Erythrobacteraceae</taxon>
        <taxon>Tsuneonella</taxon>
    </lineage>
</organism>
<protein>
    <recommendedName>
        <fullName evidence="4">Oxidoreductase</fullName>
    </recommendedName>
</protein>
<sequence>MAESGNPTPAATEEFSAGLRFRDDAPADEPAVSLDAFLEQEEADSVRIEAGEDVTVLLPHLERLRLIEVDFPKFRDGRGFSTARMLREAGYTGEIKATGDVLVDLIFFMRRCGFDSFAPDKPIDPADAEVALTRWEHVYVPAADDRVPIWKLRHG</sequence>
<feature type="region of interest" description="Disordered" evidence="1">
    <location>
        <begin position="1"/>
        <end position="20"/>
    </location>
</feature>
<proteinExistence type="predicted"/>
<evidence type="ECO:0000313" key="2">
    <source>
        <dbReference type="EMBL" id="GGD98213.1"/>
    </source>
</evidence>
<keyword evidence="3" id="KW-1185">Reference proteome</keyword>
<dbReference type="RefSeq" id="WP_188644781.1">
    <property type="nucleotide sequence ID" value="NZ_BMKL01000001.1"/>
</dbReference>
<gene>
    <name evidence="2" type="ORF">GCM10011515_17510</name>
</gene>
<reference evidence="3" key="1">
    <citation type="journal article" date="2019" name="Int. J. Syst. Evol. Microbiol.">
        <title>The Global Catalogue of Microorganisms (GCM) 10K type strain sequencing project: providing services to taxonomists for standard genome sequencing and annotation.</title>
        <authorList>
            <consortium name="The Broad Institute Genomics Platform"/>
            <consortium name="The Broad Institute Genome Sequencing Center for Infectious Disease"/>
            <person name="Wu L."/>
            <person name="Ma J."/>
        </authorList>
    </citation>
    <scope>NUCLEOTIDE SEQUENCE [LARGE SCALE GENOMIC DNA]</scope>
    <source>
        <strain evidence="3">CGMCC 1.15959</strain>
    </source>
</reference>
<dbReference type="Proteomes" id="UP000619041">
    <property type="component" value="Unassembled WGS sequence"/>
</dbReference>
<evidence type="ECO:0000256" key="1">
    <source>
        <dbReference type="SAM" id="MobiDB-lite"/>
    </source>
</evidence>
<dbReference type="EMBL" id="BMKL01000001">
    <property type="protein sequence ID" value="GGD98213.1"/>
    <property type="molecule type" value="Genomic_DNA"/>
</dbReference>
<name>A0ABQ1SB79_9SPHN</name>
<evidence type="ECO:0000313" key="3">
    <source>
        <dbReference type="Proteomes" id="UP000619041"/>
    </source>
</evidence>
<accession>A0ABQ1SB79</accession>
<dbReference type="Pfam" id="PF06073">
    <property type="entry name" value="DUF934"/>
    <property type="match status" value="1"/>
</dbReference>
<evidence type="ECO:0008006" key="4">
    <source>
        <dbReference type="Google" id="ProtNLM"/>
    </source>
</evidence>
<comment type="caution">
    <text evidence="2">The sequence shown here is derived from an EMBL/GenBank/DDBJ whole genome shotgun (WGS) entry which is preliminary data.</text>
</comment>